<proteinExistence type="predicted"/>
<feature type="transmembrane region" description="Helical" evidence="2">
    <location>
        <begin position="176"/>
        <end position="198"/>
    </location>
</feature>
<dbReference type="OrthoDB" id="432719at2759"/>
<evidence type="ECO:0000313" key="3">
    <source>
        <dbReference type="EMBL" id="KAG5459768.1"/>
    </source>
</evidence>
<dbReference type="PANTHER" id="PTHR43520:SF8">
    <property type="entry name" value="P-TYPE CU(+) TRANSPORTER"/>
    <property type="match status" value="1"/>
</dbReference>
<dbReference type="SUPFAM" id="SSF56784">
    <property type="entry name" value="HAD-like"/>
    <property type="match status" value="1"/>
</dbReference>
<reference evidence="3 4" key="1">
    <citation type="journal article" name="Sci. Rep.">
        <title>Genome-scale phylogenetic analyses confirm Olpidium as the closest living zoosporic fungus to the non-flagellated, terrestrial fungi.</title>
        <authorList>
            <person name="Chang Y."/>
            <person name="Rochon D."/>
            <person name="Sekimoto S."/>
            <person name="Wang Y."/>
            <person name="Chovatia M."/>
            <person name="Sandor L."/>
            <person name="Salamov A."/>
            <person name="Grigoriev I.V."/>
            <person name="Stajich J.E."/>
            <person name="Spatafora J.W."/>
        </authorList>
    </citation>
    <scope>NUCLEOTIDE SEQUENCE [LARGE SCALE GENOMIC DNA]</scope>
    <source>
        <strain evidence="3">S191</strain>
    </source>
</reference>
<dbReference type="Pfam" id="PF00702">
    <property type="entry name" value="Hydrolase"/>
    <property type="match status" value="1"/>
</dbReference>
<evidence type="ECO:0000256" key="1">
    <source>
        <dbReference type="ARBA" id="ARBA00022967"/>
    </source>
</evidence>
<comment type="caution">
    <text evidence="3">The sequence shown here is derived from an EMBL/GenBank/DDBJ whole genome shotgun (WGS) entry which is preliminary data.</text>
</comment>
<dbReference type="EMBL" id="JAEFCI010006329">
    <property type="protein sequence ID" value="KAG5459768.1"/>
    <property type="molecule type" value="Genomic_DNA"/>
</dbReference>
<dbReference type="GO" id="GO:0055070">
    <property type="term" value="P:copper ion homeostasis"/>
    <property type="evidence" value="ECO:0007669"/>
    <property type="project" value="TreeGrafter"/>
</dbReference>
<accession>A0A8H7ZVF3</accession>
<gene>
    <name evidence="3" type="ORF">BJ554DRAFT_8276</name>
</gene>
<evidence type="ECO:0000256" key="2">
    <source>
        <dbReference type="SAM" id="Phobius"/>
    </source>
</evidence>
<dbReference type="PRINTS" id="PR00119">
    <property type="entry name" value="CATATPASE"/>
</dbReference>
<dbReference type="GO" id="GO:0043682">
    <property type="term" value="F:P-type divalent copper transporter activity"/>
    <property type="evidence" value="ECO:0007669"/>
    <property type="project" value="TreeGrafter"/>
</dbReference>
<protein>
    <submittedName>
        <fullName evidence="3">HAD-like domain-containing protein</fullName>
    </submittedName>
</protein>
<sequence>MGMEVAMVTGDQELTARVVARSVGITEVYAGVSPRGKTEIVKRLQAGLPGLLSARAATPEDDDASDARAARGRTGKVAFVGDGVNDSPALALSDCGIAVSNGTDIAMETADIVLVARGQGDGYGALTDVIVALDLSRTIFRRIRWNFAWALLYNAVFIPVAMGMFLPWGVMLHPMLAGATMAFSSVSVVCSSLALKWYKRPRAVAEIMAAGGAVPAARQAGLGVEMAALGRSKSSAFEAAPFAGPAEERPGPEQAGFFRRASESAKALLGLQDAREGARRAALYKRLKTSADST</sequence>
<keyword evidence="1" id="KW-1278">Translocase</keyword>
<dbReference type="InterPro" id="IPR023214">
    <property type="entry name" value="HAD_sf"/>
</dbReference>
<dbReference type="GO" id="GO:0016020">
    <property type="term" value="C:membrane"/>
    <property type="evidence" value="ECO:0007669"/>
    <property type="project" value="TreeGrafter"/>
</dbReference>
<name>A0A8H7ZVF3_9FUNG</name>
<evidence type="ECO:0000313" key="4">
    <source>
        <dbReference type="Proteomes" id="UP000673691"/>
    </source>
</evidence>
<feature type="transmembrane region" description="Helical" evidence="2">
    <location>
        <begin position="147"/>
        <end position="170"/>
    </location>
</feature>
<dbReference type="PANTHER" id="PTHR43520">
    <property type="entry name" value="ATP7, ISOFORM B"/>
    <property type="match status" value="1"/>
</dbReference>
<dbReference type="Gene3D" id="3.40.50.1000">
    <property type="entry name" value="HAD superfamily/HAD-like"/>
    <property type="match status" value="1"/>
</dbReference>
<keyword evidence="2" id="KW-1133">Transmembrane helix</keyword>
<dbReference type="Proteomes" id="UP000673691">
    <property type="component" value="Unassembled WGS sequence"/>
</dbReference>
<keyword evidence="4" id="KW-1185">Reference proteome</keyword>
<dbReference type="AlphaFoldDB" id="A0A8H7ZVF3"/>
<dbReference type="GO" id="GO:0005507">
    <property type="term" value="F:copper ion binding"/>
    <property type="evidence" value="ECO:0007669"/>
    <property type="project" value="TreeGrafter"/>
</dbReference>
<keyword evidence="2" id="KW-0812">Transmembrane</keyword>
<dbReference type="InterPro" id="IPR036412">
    <property type="entry name" value="HAD-like_sf"/>
</dbReference>
<keyword evidence="2" id="KW-0472">Membrane</keyword>
<organism evidence="3 4">
    <name type="scientific">Olpidium bornovanus</name>
    <dbReference type="NCBI Taxonomy" id="278681"/>
    <lineage>
        <taxon>Eukaryota</taxon>
        <taxon>Fungi</taxon>
        <taxon>Fungi incertae sedis</taxon>
        <taxon>Olpidiomycota</taxon>
        <taxon>Olpidiomycotina</taxon>
        <taxon>Olpidiomycetes</taxon>
        <taxon>Olpidiales</taxon>
        <taxon>Olpidiaceae</taxon>
        <taxon>Olpidium</taxon>
    </lineage>
</organism>